<comment type="caution">
    <text evidence="1">The sequence shown here is derived from an EMBL/GenBank/DDBJ whole genome shotgun (WGS) entry which is preliminary data.</text>
</comment>
<dbReference type="Proteomes" id="UP001198612">
    <property type="component" value="Unassembled WGS sequence"/>
</dbReference>
<accession>A0AAW4WBD8</accession>
<sequence>MYQSTAEFGNLVQQDSRTFKCLLTYDKVSITKVKSIKLTGGSEAEDDFSLGSTMSQYIEVTIPDGNLLIEGKEILLQIGMDVNGLTEYIPMGYFTVGKPKKADDQITFTAYDRMMNTERTFSMDGTTTNTVAALKKIADITGVPVVTTGLTAISMKVPKGYSCREVLSYVAQLHGAFAVCNRRGQIELHTYVDSDYKVKPNRYWGNFEHNDYSFDVLKFVCYTGQDKNGKSISISSGSGARSVSFSNPFMTQTVLNNILALFKSFSYMPGILKMMGDPRLDPWDILTVADLSGNTYKVPIMKLDWEYDGGLTYSVEAVGLSEEETNADYKGPQTKEMERYYAQLVMIDQAMINKLDVDTANITYATIKNLDVVKENVQEINGELGNFKDLTANNFTAANAKIGILDNEFGNIKILLSGGAGIGEIQNIHLTSQNAVIDSALIRSAVMQTVSVADLLAGTISTNKFLIASDDGGIRIQGATQQWSDEDGTVRMQAGRDAKGDFTFSLFDKTGKGILIDATGVKPDAIADGLIVNKMVSDNAAIAGSKLDIPSVVSAINDSSQSIKSSRIWFDDQNQSLNQTYSQLNQNVSEIRSTASSAASKADAANETAGAASKTAQQALSVLSGISTLDAIGAALNNDAHVVHTHTDGSGGDYSDCFSKMTVYLGDTDVSDDSIFTVTVSAGVTGHWDETSRTYYVTAMSTDNGYVDIDALYGTGDRYLTTRKGLRLTTRSGKYILVQSGGAHIRKRFSISKAKDGKIGLSYDLHCSTLAVRKQKDRKTLIPASITFSATQNDNGLVRSYSGRYSIQETEDGTNYTLKYVSVADEIQKIYTPSGAGVKAVRCTLLSAGGVSELDTQTVIILADAEGLTDDIKKAQGTADQAKEAIVVTNQNVANVESSIAGFRAELTETTTDLHGLTDNTLLYNVKYHDKSYSVLK</sequence>
<protein>
    <recommendedName>
        <fullName evidence="3">Prophage tail endopeptidase domain-containing protein</fullName>
    </recommendedName>
</protein>
<proteinExistence type="predicted"/>
<name>A0AAW4WBD8_9FIRM</name>
<dbReference type="EMBL" id="JAJEQQ010000023">
    <property type="protein sequence ID" value="MCC2228727.1"/>
    <property type="molecule type" value="Genomic_DNA"/>
</dbReference>
<organism evidence="1 2">
    <name type="scientific">Blautia fusiformis</name>
    <dbReference type="NCBI Taxonomy" id="2881264"/>
    <lineage>
        <taxon>Bacteria</taxon>
        <taxon>Bacillati</taxon>
        <taxon>Bacillota</taxon>
        <taxon>Clostridia</taxon>
        <taxon>Lachnospirales</taxon>
        <taxon>Lachnospiraceae</taxon>
        <taxon>Blautia</taxon>
    </lineage>
</organism>
<dbReference type="RefSeq" id="WP_227588968.1">
    <property type="nucleotide sequence ID" value="NZ_JAJEQQ010000023.1"/>
</dbReference>
<dbReference type="InterPro" id="IPR021793">
    <property type="entry name" value="Oprl"/>
</dbReference>
<gene>
    <name evidence="1" type="ORF">LKD40_13080</name>
</gene>
<dbReference type="AlphaFoldDB" id="A0AAW4WBD8"/>
<evidence type="ECO:0000313" key="2">
    <source>
        <dbReference type="Proteomes" id="UP001198612"/>
    </source>
</evidence>
<keyword evidence="2" id="KW-1185">Reference proteome</keyword>
<evidence type="ECO:0008006" key="3">
    <source>
        <dbReference type="Google" id="ProtNLM"/>
    </source>
</evidence>
<reference evidence="1 2" key="1">
    <citation type="submission" date="2021-10" db="EMBL/GenBank/DDBJ databases">
        <title>Anaerobic single-cell dispensing facilitates the cultivation of human gut bacteria.</title>
        <authorList>
            <person name="Afrizal A."/>
        </authorList>
    </citation>
    <scope>NUCLEOTIDE SEQUENCE [LARGE SCALE GENOMIC DNA]</scope>
    <source>
        <strain evidence="1 2">CLA-AA-H217</strain>
    </source>
</reference>
<dbReference type="Pfam" id="PF11839">
    <property type="entry name" value="Alanine_zipper"/>
    <property type="match status" value="1"/>
</dbReference>
<evidence type="ECO:0000313" key="1">
    <source>
        <dbReference type="EMBL" id="MCC2228727.1"/>
    </source>
</evidence>